<dbReference type="EMBL" id="CAKLBY020000046">
    <property type="protein sequence ID" value="CAK7917567.1"/>
    <property type="molecule type" value="Genomic_DNA"/>
</dbReference>
<dbReference type="AlphaFoldDB" id="A0AAV1TH46"/>
<protein>
    <recommendedName>
        <fullName evidence="3">GAG-pre-integrase domain-containing protein</fullName>
    </recommendedName>
</protein>
<evidence type="ECO:0000313" key="2">
    <source>
        <dbReference type="Proteomes" id="UP001162060"/>
    </source>
</evidence>
<sequence>MADGKSPRLTKAEIVRPEVLARGAKKSMKLTEVYLAPRLAKNIVSYGKRECKWFALVYDGGKRALARPSDRAVAFDVAIDSIVLYFETTATRGRHGAEDAIMTALEAIATNVDACGTHEASLQHWNQRLGHLAFDTIVRMSRDPATVV</sequence>
<reference evidence="1" key="1">
    <citation type="submission" date="2024-01" db="EMBL/GenBank/DDBJ databases">
        <authorList>
            <person name="Webb A."/>
        </authorList>
    </citation>
    <scope>NUCLEOTIDE SEQUENCE</scope>
    <source>
        <strain evidence="1">Pm1</strain>
    </source>
</reference>
<comment type="caution">
    <text evidence="1">The sequence shown here is derived from an EMBL/GenBank/DDBJ whole genome shotgun (WGS) entry which is preliminary data.</text>
</comment>
<evidence type="ECO:0008006" key="3">
    <source>
        <dbReference type="Google" id="ProtNLM"/>
    </source>
</evidence>
<accession>A0AAV1TH46</accession>
<evidence type="ECO:0000313" key="1">
    <source>
        <dbReference type="EMBL" id="CAK7917567.1"/>
    </source>
</evidence>
<dbReference type="Proteomes" id="UP001162060">
    <property type="component" value="Unassembled WGS sequence"/>
</dbReference>
<name>A0AAV1TH46_9STRA</name>
<proteinExistence type="predicted"/>
<gene>
    <name evidence="1" type="ORF">PM001_LOCUS5623</name>
</gene>
<organism evidence="1 2">
    <name type="scientific">Peronospora matthiolae</name>
    <dbReference type="NCBI Taxonomy" id="2874970"/>
    <lineage>
        <taxon>Eukaryota</taxon>
        <taxon>Sar</taxon>
        <taxon>Stramenopiles</taxon>
        <taxon>Oomycota</taxon>
        <taxon>Peronosporomycetes</taxon>
        <taxon>Peronosporales</taxon>
        <taxon>Peronosporaceae</taxon>
        <taxon>Peronospora</taxon>
    </lineage>
</organism>